<dbReference type="PRINTS" id="PR00625">
    <property type="entry name" value="JDOMAIN"/>
</dbReference>
<dbReference type="GO" id="GO:0005737">
    <property type="term" value="C:cytoplasm"/>
    <property type="evidence" value="ECO:0007669"/>
    <property type="project" value="TreeGrafter"/>
</dbReference>
<dbReference type="InterPro" id="IPR036869">
    <property type="entry name" value="J_dom_sf"/>
</dbReference>
<dbReference type="PROSITE" id="PS50076">
    <property type="entry name" value="DNAJ_2"/>
    <property type="match status" value="1"/>
</dbReference>
<dbReference type="SMART" id="SM00271">
    <property type="entry name" value="DnaJ"/>
    <property type="match status" value="1"/>
</dbReference>
<dbReference type="GO" id="GO:0051082">
    <property type="term" value="F:unfolded protein binding"/>
    <property type="evidence" value="ECO:0007669"/>
    <property type="project" value="TreeGrafter"/>
</dbReference>
<accession>A0A0D6EH62</accession>
<dbReference type="GO" id="GO:0044183">
    <property type="term" value="F:protein folding chaperone"/>
    <property type="evidence" value="ECO:0007669"/>
    <property type="project" value="TreeGrafter"/>
</dbReference>
<name>A0A0D6EH62_SPOSA</name>
<dbReference type="EMBL" id="CENE01000001">
    <property type="protein sequence ID" value="CEQ38920.1"/>
    <property type="molecule type" value="Genomic_DNA"/>
</dbReference>
<dbReference type="PANTHER" id="PTHR43948">
    <property type="entry name" value="DNAJ HOMOLOG SUBFAMILY B"/>
    <property type="match status" value="1"/>
</dbReference>
<keyword evidence="3" id="KW-1185">Reference proteome</keyword>
<evidence type="ECO:0000313" key="3">
    <source>
        <dbReference type="Proteomes" id="UP000243876"/>
    </source>
</evidence>
<feature type="non-terminal residue" evidence="2">
    <location>
        <position position="1"/>
    </location>
</feature>
<dbReference type="Gene3D" id="1.10.287.110">
    <property type="entry name" value="DnaJ domain"/>
    <property type="match status" value="1"/>
</dbReference>
<sequence>MSTFPDYYEILGVTTTATADQIKTAYKRKSLVCHPDRIPPGPANDERRRAATIEFQAVADAFYTLSDAERRRAYDSLRASNSGRTSASAGSSGNYWSDFFGGGAGEDPPAAEQERPDSDYVFGNVFEEMLRPEVNRVVPFWTWAGAAAGATLGFIAGNLPGAAIGGYAGSRFGAVRDSKGKAVYAVFKDLGADQKAEILKALAAKVFGMSGIGGASSR</sequence>
<reference evidence="3" key="1">
    <citation type="submission" date="2015-02" db="EMBL/GenBank/DDBJ databases">
        <authorList>
            <person name="Gon?alves P."/>
        </authorList>
    </citation>
    <scope>NUCLEOTIDE SEQUENCE [LARGE SCALE GENOMIC DNA]</scope>
</reference>
<evidence type="ECO:0000259" key="1">
    <source>
        <dbReference type="PROSITE" id="PS50076"/>
    </source>
</evidence>
<evidence type="ECO:0000313" key="2">
    <source>
        <dbReference type="EMBL" id="CEQ38920.1"/>
    </source>
</evidence>
<dbReference type="CDD" id="cd06257">
    <property type="entry name" value="DnaJ"/>
    <property type="match status" value="1"/>
</dbReference>
<protein>
    <submittedName>
        <fullName evidence="2">SPOSA6832_00392-mRNA-1:cds</fullName>
    </submittedName>
</protein>
<dbReference type="GO" id="GO:0051087">
    <property type="term" value="F:protein-folding chaperone binding"/>
    <property type="evidence" value="ECO:0007669"/>
    <property type="project" value="TreeGrafter"/>
</dbReference>
<gene>
    <name evidence="2" type="primary">SPOSA6832_00392</name>
</gene>
<organism evidence="2 3">
    <name type="scientific">Sporidiobolus salmonicolor</name>
    <name type="common">Yeast-like fungus</name>
    <name type="synonym">Sporobolomyces salmonicolor</name>
    <dbReference type="NCBI Taxonomy" id="5005"/>
    <lineage>
        <taxon>Eukaryota</taxon>
        <taxon>Fungi</taxon>
        <taxon>Dikarya</taxon>
        <taxon>Basidiomycota</taxon>
        <taxon>Pucciniomycotina</taxon>
        <taxon>Microbotryomycetes</taxon>
        <taxon>Sporidiobolales</taxon>
        <taxon>Sporidiobolaceae</taxon>
        <taxon>Sporobolomyces</taxon>
    </lineage>
</organism>
<feature type="domain" description="J" evidence="1">
    <location>
        <begin position="6"/>
        <end position="78"/>
    </location>
</feature>
<dbReference type="GO" id="GO:0005634">
    <property type="term" value="C:nucleus"/>
    <property type="evidence" value="ECO:0007669"/>
    <property type="project" value="TreeGrafter"/>
</dbReference>
<proteinExistence type="predicted"/>
<dbReference type="OrthoDB" id="442087at2759"/>
<dbReference type="AlphaFoldDB" id="A0A0D6EH62"/>
<dbReference type="Pfam" id="PF00226">
    <property type="entry name" value="DnaJ"/>
    <property type="match status" value="1"/>
</dbReference>
<dbReference type="PANTHER" id="PTHR43948:SF21">
    <property type="entry name" value="DNAJ DOMAIN-CONTAINING PROTEIN"/>
    <property type="match status" value="1"/>
</dbReference>
<dbReference type="Proteomes" id="UP000243876">
    <property type="component" value="Unassembled WGS sequence"/>
</dbReference>
<dbReference type="InterPro" id="IPR001623">
    <property type="entry name" value="DnaJ_domain"/>
</dbReference>
<dbReference type="SUPFAM" id="SSF46565">
    <property type="entry name" value="Chaperone J-domain"/>
    <property type="match status" value="1"/>
</dbReference>